<evidence type="ECO:0008006" key="3">
    <source>
        <dbReference type="Google" id="ProtNLM"/>
    </source>
</evidence>
<dbReference type="SUPFAM" id="SSF52540">
    <property type="entry name" value="P-loop containing nucleoside triphosphate hydrolases"/>
    <property type="match status" value="1"/>
</dbReference>
<dbReference type="InterPro" id="IPR027417">
    <property type="entry name" value="P-loop_NTPase"/>
</dbReference>
<evidence type="ECO:0000313" key="1">
    <source>
        <dbReference type="EMBL" id="MEY9317529.1"/>
    </source>
</evidence>
<protein>
    <recommendedName>
        <fullName evidence="3">CobQ/CobB/MinD/ParA nucleotide binding domain-containing protein</fullName>
    </recommendedName>
</protein>
<comment type="caution">
    <text evidence="1">The sequence shown here is derived from an EMBL/GenBank/DDBJ whole genome shotgun (WGS) entry which is preliminary data.</text>
</comment>
<dbReference type="EMBL" id="JBGBZA010000002">
    <property type="protein sequence ID" value="MEY9317529.1"/>
    <property type="molecule type" value="Genomic_DNA"/>
</dbReference>
<reference evidence="1 2" key="1">
    <citation type="submission" date="2024-07" db="EMBL/GenBank/DDBJ databases">
        <title>Genomic Encyclopedia of Type Strains, Phase V (KMG-V): Genome sequencing to study the core and pangenomes of soil and plant-associated prokaryotes.</title>
        <authorList>
            <person name="Whitman W."/>
        </authorList>
    </citation>
    <scope>NUCLEOTIDE SEQUENCE [LARGE SCALE GENOMIC DNA]</scope>
    <source>
        <strain evidence="1 2">USDA 415</strain>
    </source>
</reference>
<evidence type="ECO:0000313" key="2">
    <source>
        <dbReference type="Proteomes" id="UP001565471"/>
    </source>
</evidence>
<accession>A0ABV4F274</accession>
<dbReference type="Proteomes" id="UP001565471">
    <property type="component" value="Unassembled WGS sequence"/>
</dbReference>
<dbReference type="RefSeq" id="WP_080686718.1">
    <property type="nucleotide sequence ID" value="NZ_CP126032.1"/>
</dbReference>
<proteinExistence type="predicted"/>
<keyword evidence="2" id="KW-1185">Reference proteome</keyword>
<gene>
    <name evidence="1" type="ORF">ABIF29_004328</name>
</gene>
<sequence length="274" mass="29762">MGVSESIRQQRRELLEMSQQQARNFSEVKREIQPDPPPIQIQTPKEELKMGLPHLVIVGADKGGVGKTVVARTVLDYFKAQGVEARAIDTQMPEGNLKRFHPDVTEVIDLSSSDGQIKVFDALPSSPVTVIDIQAGLLTPTLTLLSEIGLLAMVEDGKMNVTVMHVVGSTVQSLSEIEGAAKILTGSRHFIVKNHTNDAAFFAGLNVSTDALKIGTALIDIPKLDERATEYVEAAATSFANYAKTGDSFTMRGKVGFWEKGVFAQYDAAKLHIV</sequence>
<name>A0ABV4F274_BRAEL</name>
<organism evidence="1 2">
    <name type="scientific">Bradyrhizobium elkanii</name>
    <dbReference type="NCBI Taxonomy" id="29448"/>
    <lineage>
        <taxon>Bacteria</taxon>
        <taxon>Pseudomonadati</taxon>
        <taxon>Pseudomonadota</taxon>
        <taxon>Alphaproteobacteria</taxon>
        <taxon>Hyphomicrobiales</taxon>
        <taxon>Nitrobacteraceae</taxon>
        <taxon>Bradyrhizobium</taxon>
    </lineage>
</organism>